<feature type="domain" description="Nudix hydrolase" evidence="3">
    <location>
        <begin position="8"/>
        <end position="143"/>
    </location>
</feature>
<comment type="similarity">
    <text evidence="2">Belongs to the Nudix hydrolase family.</text>
</comment>
<dbReference type="RefSeq" id="WP_252760212.1">
    <property type="nucleotide sequence ID" value="NZ_JAMXLY010000007.1"/>
</dbReference>
<dbReference type="PANTHER" id="PTHR43736">
    <property type="entry name" value="ADP-RIBOSE PYROPHOSPHATASE"/>
    <property type="match status" value="1"/>
</dbReference>
<dbReference type="SUPFAM" id="SSF55811">
    <property type="entry name" value="Nudix"/>
    <property type="match status" value="1"/>
</dbReference>
<sequence>MYTYRYPHPSVTADCLIFAEDGGDEKILLVERKNPPYKGCWAFPGGFMEINETAETAASRELQEETGLQIRESDLHQVGAFSQVDRDPRERVITIAYYTVLNVSGKVRGGDDAGKAAWFSLKKLPDLAFDHAAILKVALQRRKEDHSGI</sequence>
<dbReference type="CDD" id="cd18873">
    <property type="entry name" value="NUDIX_NadM_like"/>
    <property type="match status" value="1"/>
</dbReference>
<evidence type="ECO:0000256" key="2">
    <source>
        <dbReference type="RuleBase" id="RU003476"/>
    </source>
</evidence>
<organism evidence="4 5">
    <name type="scientific">Segatella cerevisiae</name>
    <dbReference type="NCBI Taxonomy" id="2053716"/>
    <lineage>
        <taxon>Bacteria</taxon>
        <taxon>Pseudomonadati</taxon>
        <taxon>Bacteroidota</taxon>
        <taxon>Bacteroidia</taxon>
        <taxon>Bacteroidales</taxon>
        <taxon>Prevotellaceae</taxon>
        <taxon>Segatella</taxon>
    </lineage>
</organism>
<dbReference type="InterPro" id="IPR015797">
    <property type="entry name" value="NUDIX_hydrolase-like_dom_sf"/>
</dbReference>
<keyword evidence="1 2" id="KW-0378">Hydrolase</keyword>
<dbReference type="PROSITE" id="PS00893">
    <property type="entry name" value="NUDIX_BOX"/>
    <property type="match status" value="1"/>
</dbReference>
<dbReference type="Pfam" id="PF00293">
    <property type="entry name" value="NUDIX"/>
    <property type="match status" value="1"/>
</dbReference>
<dbReference type="PROSITE" id="PS51462">
    <property type="entry name" value="NUDIX"/>
    <property type="match status" value="1"/>
</dbReference>
<dbReference type="Proteomes" id="UP001204015">
    <property type="component" value="Unassembled WGS sequence"/>
</dbReference>
<reference evidence="4 5" key="1">
    <citation type="submission" date="2022-06" db="EMBL/GenBank/DDBJ databases">
        <title>A taxonomic note on the genus Prevotella: Description of four novel genera and emended description of the genera Hallella and Xylanibacter.</title>
        <authorList>
            <person name="Hitch T.C.A."/>
        </authorList>
    </citation>
    <scope>NUCLEOTIDE SEQUENCE [LARGE SCALE GENOMIC DNA]</scope>
    <source>
        <strain evidence="4 5">DSM 100619</strain>
    </source>
</reference>
<dbReference type="Gene3D" id="3.90.79.10">
    <property type="entry name" value="Nucleoside Triphosphate Pyrophosphohydrolase"/>
    <property type="match status" value="1"/>
</dbReference>
<evidence type="ECO:0000256" key="1">
    <source>
        <dbReference type="ARBA" id="ARBA00022801"/>
    </source>
</evidence>
<proteinExistence type="inferred from homology"/>
<dbReference type="InterPro" id="IPR020084">
    <property type="entry name" value="NUDIX_hydrolase_CS"/>
</dbReference>
<dbReference type="EMBL" id="JAMXLY010000007">
    <property type="protein sequence ID" value="MCO6024849.1"/>
    <property type="molecule type" value="Genomic_DNA"/>
</dbReference>
<keyword evidence="5" id="KW-1185">Reference proteome</keyword>
<protein>
    <submittedName>
        <fullName evidence="4">NUDIX hydrolase</fullName>
    </submittedName>
</protein>
<gene>
    <name evidence="4" type="ORF">NG821_03145</name>
</gene>
<comment type="caution">
    <text evidence="4">The sequence shown here is derived from an EMBL/GenBank/DDBJ whole genome shotgun (WGS) entry which is preliminary data.</text>
</comment>
<dbReference type="InterPro" id="IPR000086">
    <property type="entry name" value="NUDIX_hydrolase_dom"/>
</dbReference>
<dbReference type="PRINTS" id="PR00502">
    <property type="entry name" value="NUDIXFAMILY"/>
</dbReference>
<evidence type="ECO:0000313" key="4">
    <source>
        <dbReference type="EMBL" id="MCO6024849.1"/>
    </source>
</evidence>
<dbReference type="GO" id="GO:0016787">
    <property type="term" value="F:hydrolase activity"/>
    <property type="evidence" value="ECO:0007669"/>
    <property type="project" value="UniProtKB-KW"/>
</dbReference>
<evidence type="ECO:0000313" key="5">
    <source>
        <dbReference type="Proteomes" id="UP001204015"/>
    </source>
</evidence>
<accession>A0ABT1BUT2</accession>
<dbReference type="PANTHER" id="PTHR43736:SF1">
    <property type="entry name" value="DIHYDRONEOPTERIN TRIPHOSPHATE DIPHOSPHATASE"/>
    <property type="match status" value="1"/>
</dbReference>
<dbReference type="InterPro" id="IPR020476">
    <property type="entry name" value="Nudix_hydrolase"/>
</dbReference>
<evidence type="ECO:0000259" key="3">
    <source>
        <dbReference type="PROSITE" id="PS51462"/>
    </source>
</evidence>
<name>A0ABT1BUT2_9BACT</name>